<name>A0ABR5DZY6_9HYPH</name>
<evidence type="ECO:0000313" key="3">
    <source>
        <dbReference type="Proteomes" id="UP000033519"/>
    </source>
</evidence>
<proteinExistence type="predicted"/>
<dbReference type="RefSeq" id="WP_046170486.1">
    <property type="nucleotide sequence ID" value="NZ_LAPV01000087.1"/>
</dbReference>
<organism evidence="2 3">
    <name type="scientific">Devosia psychrophila</name>
    <dbReference type="NCBI Taxonomy" id="728005"/>
    <lineage>
        <taxon>Bacteria</taxon>
        <taxon>Pseudomonadati</taxon>
        <taxon>Pseudomonadota</taxon>
        <taxon>Alphaproteobacteria</taxon>
        <taxon>Hyphomicrobiales</taxon>
        <taxon>Devosiaceae</taxon>
        <taxon>Devosia</taxon>
    </lineage>
</organism>
<protein>
    <recommendedName>
        <fullName evidence="1">Antitoxin Xre/MbcA/ParS-like toxin-binding domain-containing protein</fullName>
    </recommendedName>
</protein>
<feature type="domain" description="Antitoxin Xre/MbcA/ParS-like toxin-binding" evidence="1">
    <location>
        <begin position="48"/>
        <end position="95"/>
    </location>
</feature>
<evidence type="ECO:0000259" key="1">
    <source>
        <dbReference type="Pfam" id="PF09722"/>
    </source>
</evidence>
<evidence type="ECO:0000313" key="2">
    <source>
        <dbReference type="EMBL" id="KKC33534.1"/>
    </source>
</evidence>
<comment type="caution">
    <text evidence="2">The sequence shown here is derived from an EMBL/GenBank/DDBJ whole genome shotgun (WGS) entry which is preliminary data.</text>
</comment>
<sequence>MSHDFELSRLAKQLDMPPSELAKLAGIAPGSLGVEQALTTIVSILAMATEMDGDKRRAAIWFKQQPIPACGGRTAHDLVGEGKASAVLAYLEAVRLGAYA</sequence>
<dbReference type="InterPro" id="IPR024467">
    <property type="entry name" value="Xre/MbcA/ParS-like_toxin-bd"/>
</dbReference>
<dbReference type="Pfam" id="PF09722">
    <property type="entry name" value="Xre_MbcA_ParS_C"/>
    <property type="match status" value="1"/>
</dbReference>
<accession>A0ABR5DZY6</accession>
<reference evidence="2 3" key="1">
    <citation type="submission" date="2015-03" db="EMBL/GenBank/DDBJ databases">
        <authorList>
            <person name="Lepp D."/>
            <person name="Hassan Y.I."/>
            <person name="Li X.-Z."/>
            <person name="Zhou T."/>
        </authorList>
    </citation>
    <scope>NUCLEOTIDE SEQUENCE [LARGE SCALE GENOMIC DNA]</scope>
    <source>
        <strain evidence="2 3">Cr7-05</strain>
    </source>
</reference>
<dbReference type="Proteomes" id="UP000033519">
    <property type="component" value="Unassembled WGS sequence"/>
</dbReference>
<dbReference type="EMBL" id="LAPV01000087">
    <property type="protein sequence ID" value="KKC33534.1"/>
    <property type="molecule type" value="Genomic_DNA"/>
</dbReference>
<gene>
    <name evidence="2" type="ORF">WH91_08010</name>
</gene>
<keyword evidence="3" id="KW-1185">Reference proteome</keyword>